<dbReference type="Proteomes" id="UP000265040">
    <property type="component" value="Chromosome 14"/>
</dbReference>
<gene>
    <name evidence="5" type="primary">UVRAG</name>
</gene>
<evidence type="ECO:0000256" key="2">
    <source>
        <dbReference type="SAM" id="Coils"/>
    </source>
</evidence>
<dbReference type="SMART" id="SM00239">
    <property type="entry name" value="C2"/>
    <property type="match status" value="1"/>
</dbReference>
<evidence type="ECO:0000259" key="4">
    <source>
        <dbReference type="SMART" id="SM00239"/>
    </source>
</evidence>
<reference evidence="5" key="1">
    <citation type="submission" date="2021-04" db="EMBL/GenBank/DDBJ databases">
        <authorList>
            <consortium name="Wellcome Sanger Institute Data Sharing"/>
        </authorList>
    </citation>
    <scope>NUCLEOTIDE SEQUENCE [LARGE SCALE GENOMIC DNA]</scope>
</reference>
<dbReference type="SUPFAM" id="SSF49562">
    <property type="entry name" value="C2 domain (Calcium/lipid-binding domain, CaLB)"/>
    <property type="match status" value="1"/>
</dbReference>
<dbReference type="InterPro" id="IPR000008">
    <property type="entry name" value="C2_dom"/>
</dbReference>
<feature type="region of interest" description="Disordered" evidence="3">
    <location>
        <begin position="477"/>
        <end position="532"/>
    </location>
</feature>
<dbReference type="GO" id="GO:0005768">
    <property type="term" value="C:endosome"/>
    <property type="evidence" value="ECO:0007669"/>
    <property type="project" value="TreeGrafter"/>
</dbReference>
<dbReference type="InterPro" id="IPR018791">
    <property type="entry name" value="UV_resistance/autophagy_Atg14"/>
</dbReference>
<evidence type="ECO:0000313" key="5">
    <source>
        <dbReference type="Ensembl" id="ENSATEP00000004641.2"/>
    </source>
</evidence>
<reference evidence="5" key="3">
    <citation type="submission" date="2025-09" db="UniProtKB">
        <authorList>
            <consortium name="Ensembl"/>
        </authorList>
    </citation>
    <scope>IDENTIFICATION</scope>
</reference>
<accession>A0A3Q1IKC6</accession>
<dbReference type="PANTHER" id="PTHR15157">
    <property type="entry name" value="UV RADIATION RESISTANCE-ASSOCIATED GENE PROTEIN"/>
    <property type="match status" value="1"/>
</dbReference>
<name>A0A3Q1IKC6_ANATE</name>
<evidence type="ECO:0000256" key="1">
    <source>
        <dbReference type="ARBA" id="ARBA00023054"/>
    </source>
</evidence>
<feature type="domain" description="C2" evidence="4">
    <location>
        <begin position="31"/>
        <end position="136"/>
    </location>
</feature>
<proteinExistence type="predicted"/>
<dbReference type="AlphaFoldDB" id="A0A3Q1IKC6"/>
<dbReference type="GO" id="GO:0000323">
    <property type="term" value="C:lytic vacuole"/>
    <property type="evidence" value="ECO:0007669"/>
    <property type="project" value="TreeGrafter"/>
</dbReference>
<dbReference type="GO" id="GO:0035493">
    <property type="term" value="P:SNARE complex assembly"/>
    <property type="evidence" value="ECO:0007669"/>
    <property type="project" value="TreeGrafter"/>
</dbReference>
<organism evidence="5 6">
    <name type="scientific">Anabas testudineus</name>
    <name type="common">Climbing perch</name>
    <name type="synonym">Anthias testudineus</name>
    <dbReference type="NCBI Taxonomy" id="64144"/>
    <lineage>
        <taxon>Eukaryota</taxon>
        <taxon>Metazoa</taxon>
        <taxon>Chordata</taxon>
        <taxon>Craniata</taxon>
        <taxon>Vertebrata</taxon>
        <taxon>Euteleostomi</taxon>
        <taxon>Actinopterygii</taxon>
        <taxon>Neopterygii</taxon>
        <taxon>Teleostei</taxon>
        <taxon>Neoteleostei</taxon>
        <taxon>Acanthomorphata</taxon>
        <taxon>Anabantaria</taxon>
        <taxon>Anabantiformes</taxon>
        <taxon>Anabantoidei</taxon>
        <taxon>Anabantidae</taxon>
        <taxon>Anabas</taxon>
    </lineage>
</organism>
<evidence type="ECO:0000313" key="6">
    <source>
        <dbReference type="Proteomes" id="UP000265040"/>
    </source>
</evidence>
<dbReference type="Ensembl" id="ENSATET00000004713.2">
    <property type="protein sequence ID" value="ENSATEP00000004641.2"/>
    <property type="gene ID" value="ENSATEG00000003169.3"/>
</dbReference>
<feature type="coiled-coil region" evidence="2">
    <location>
        <begin position="226"/>
        <end position="292"/>
    </location>
</feature>
<feature type="compositionally biased region" description="Basic and acidic residues" evidence="3">
    <location>
        <begin position="482"/>
        <end position="501"/>
    </location>
</feature>
<reference evidence="5" key="2">
    <citation type="submission" date="2025-08" db="UniProtKB">
        <authorList>
            <consortium name="Ensembl"/>
        </authorList>
    </citation>
    <scope>IDENTIFICATION</scope>
</reference>
<protein>
    <recommendedName>
        <fullName evidence="4">C2 domain-containing protein</fullName>
    </recommendedName>
</protein>
<dbReference type="Pfam" id="PF10186">
    <property type="entry name" value="ATG14"/>
    <property type="match status" value="1"/>
</dbReference>
<evidence type="ECO:0000256" key="3">
    <source>
        <dbReference type="SAM" id="MobiDB-lite"/>
    </source>
</evidence>
<sequence length="656" mass="74485">LSMAAPMSVSPSLLTFSQSLSIYSPVKQRRLRHLRSIAARNIVNKNGSPLLDTYFTMHLCIGDRISRDFYKSEVIRDSLNPTWRSLDFGMLPDLLDTSVSCFVVRIWGGQEEHYQLLIEWKVNLDGLRYTGQQIRSRNPNEIIFGLNDGYYAADFDHKDQSERKKNSLLQVDQSSVRNSYSVFALLRLHTAQRAIKQTQVTVQRIGKEIEEKLRTTATCTERKKERECMQLRIAVLRSELQRQKKALSRERDLQQKERIQLQKKGKVAETFNNEEKESLTKLQKECTAKREQFLKSNAQLTFRCRQLLSELSYIYPIDANQSDYVICGVKLPNSEEFQAKDDGSIAVALGYTAHLVLMISCFLQIPLRYPVIHKGSRSSIKDTITDRLTEKEREFPLYPRGERFHFEYGVYLLNKNIAQLRYQHSLTTPDLQQTLPNLKNFLEHGLLVRCDRHQVSSSIPVPTKSQLVASAASDMGYTCHTRSPDRGLRKRASSEADDLKYKQNPPPSYNTAMGEDQPPVGLSPPSPSPKHIKVAATSSTVQETGEDTVATVEHTGTMNGSLVPGQVPVSLVPELRCSVEQAEEIMGTEATGLGLADEARLEDYRCIPVDHAVAVECDEQVLGELDVAGFEEFSRRIYALNENMSSFRRPRKNSDK</sequence>
<dbReference type="GO" id="GO:0032991">
    <property type="term" value="C:protein-containing complex"/>
    <property type="evidence" value="ECO:0007669"/>
    <property type="project" value="UniProtKB-ARBA"/>
</dbReference>
<dbReference type="GO" id="GO:0000149">
    <property type="term" value="F:SNARE binding"/>
    <property type="evidence" value="ECO:0007669"/>
    <property type="project" value="TreeGrafter"/>
</dbReference>
<keyword evidence="1 2" id="KW-0175">Coiled coil</keyword>
<dbReference type="InterPro" id="IPR035892">
    <property type="entry name" value="C2_domain_sf"/>
</dbReference>
<dbReference type="GeneTree" id="ENSGT00390000012877"/>
<keyword evidence="6" id="KW-1185">Reference proteome</keyword>
<dbReference type="PANTHER" id="PTHR15157:SF5">
    <property type="entry name" value="UV RADIATION RESISTANCE-ASSOCIATED GENE PROTEIN"/>
    <property type="match status" value="1"/>
</dbReference>